<proteinExistence type="inferred from homology"/>
<dbReference type="InterPro" id="IPR011990">
    <property type="entry name" value="TPR-like_helical_dom_sf"/>
</dbReference>
<comment type="caution">
    <text evidence="3">The sequence shown here is derived from an EMBL/GenBank/DDBJ whole genome shotgun (WGS) entry which is preliminary data.</text>
</comment>
<dbReference type="Pfam" id="PF01535">
    <property type="entry name" value="PPR"/>
    <property type="match status" value="1"/>
</dbReference>
<dbReference type="PANTHER" id="PTHR45717:SF4">
    <property type="entry name" value="OS04G0450200 PROTEIN"/>
    <property type="match status" value="1"/>
</dbReference>
<name>A0A7J7GC96_CAMSI</name>
<reference evidence="4" key="1">
    <citation type="journal article" date="2020" name="Nat. Commun.">
        <title>Genome assembly of wild tea tree DASZ reveals pedigree and selection history of tea varieties.</title>
        <authorList>
            <person name="Zhang W."/>
            <person name="Zhang Y."/>
            <person name="Qiu H."/>
            <person name="Guo Y."/>
            <person name="Wan H."/>
            <person name="Zhang X."/>
            <person name="Scossa F."/>
            <person name="Alseekh S."/>
            <person name="Zhang Q."/>
            <person name="Wang P."/>
            <person name="Xu L."/>
            <person name="Schmidt M.H."/>
            <person name="Jia X."/>
            <person name="Li D."/>
            <person name="Zhu A."/>
            <person name="Guo F."/>
            <person name="Chen W."/>
            <person name="Ni D."/>
            <person name="Usadel B."/>
            <person name="Fernie A.R."/>
            <person name="Wen W."/>
        </authorList>
    </citation>
    <scope>NUCLEOTIDE SEQUENCE [LARGE SCALE GENOMIC DNA]</scope>
    <source>
        <strain evidence="4">cv. G240</strain>
    </source>
</reference>
<keyword evidence="4" id="KW-1185">Reference proteome</keyword>
<keyword evidence="2" id="KW-0677">Repeat</keyword>
<dbReference type="GO" id="GO:0003729">
    <property type="term" value="F:mRNA binding"/>
    <property type="evidence" value="ECO:0007669"/>
    <property type="project" value="UniProtKB-ARBA"/>
</dbReference>
<dbReference type="Gene3D" id="1.25.40.10">
    <property type="entry name" value="Tetratricopeptide repeat domain"/>
    <property type="match status" value="1"/>
</dbReference>
<evidence type="ECO:0000313" key="4">
    <source>
        <dbReference type="Proteomes" id="UP000593564"/>
    </source>
</evidence>
<sequence>MSFQISEWMVSHEEFELSDSDCAVHIALMAEVVGYNVTGQYLLGLPDTGKTTETYKALVLIYYWARRLKYMDTIWERCKGMDAGMDANSNRLPKAVDKAIQKIKLRNGALNLFTYNLWICSYVSTNNIDTVRTILDEMTHDSGSNKCKVRYANLANICITLGNFMNAESSNTHETISLGWVTYDLPIILYTGLGDKHKVDKIWNLSMSAQEITDRNYGCILSSYLMLGYLREAGEVIDQWKQASAAELVISDCNRLLKAFSDVGLMETAETFHSLLTEKGCNII</sequence>
<accession>A0A7J7GC96</accession>
<dbReference type="Proteomes" id="UP000593564">
    <property type="component" value="Unassembled WGS sequence"/>
</dbReference>
<reference evidence="3 4" key="2">
    <citation type="submission" date="2020-07" db="EMBL/GenBank/DDBJ databases">
        <title>Genome assembly of wild tea tree DASZ reveals pedigree and selection history of tea varieties.</title>
        <authorList>
            <person name="Zhang W."/>
        </authorList>
    </citation>
    <scope>NUCLEOTIDE SEQUENCE [LARGE SCALE GENOMIC DNA]</scope>
    <source>
        <strain evidence="4">cv. G240</strain>
        <tissue evidence="3">Leaf</tissue>
    </source>
</reference>
<dbReference type="InterPro" id="IPR002885">
    <property type="entry name" value="PPR_rpt"/>
</dbReference>
<protein>
    <recommendedName>
        <fullName evidence="5">Pentatricopeptide repeat-containing protein</fullName>
    </recommendedName>
</protein>
<dbReference type="NCBIfam" id="TIGR00756">
    <property type="entry name" value="PPR"/>
    <property type="match status" value="1"/>
</dbReference>
<gene>
    <name evidence="3" type="ORF">HYC85_024422</name>
</gene>
<evidence type="ECO:0000313" key="3">
    <source>
        <dbReference type="EMBL" id="KAF5936916.1"/>
    </source>
</evidence>
<evidence type="ECO:0008006" key="5">
    <source>
        <dbReference type="Google" id="ProtNLM"/>
    </source>
</evidence>
<organism evidence="3 4">
    <name type="scientific">Camellia sinensis</name>
    <name type="common">Tea plant</name>
    <name type="synonym">Thea sinensis</name>
    <dbReference type="NCBI Taxonomy" id="4442"/>
    <lineage>
        <taxon>Eukaryota</taxon>
        <taxon>Viridiplantae</taxon>
        <taxon>Streptophyta</taxon>
        <taxon>Embryophyta</taxon>
        <taxon>Tracheophyta</taxon>
        <taxon>Spermatophyta</taxon>
        <taxon>Magnoliopsida</taxon>
        <taxon>eudicotyledons</taxon>
        <taxon>Gunneridae</taxon>
        <taxon>Pentapetalae</taxon>
        <taxon>asterids</taxon>
        <taxon>Ericales</taxon>
        <taxon>Theaceae</taxon>
        <taxon>Camellia</taxon>
    </lineage>
</organism>
<evidence type="ECO:0000256" key="2">
    <source>
        <dbReference type="ARBA" id="ARBA00022737"/>
    </source>
</evidence>
<dbReference type="GO" id="GO:0005739">
    <property type="term" value="C:mitochondrion"/>
    <property type="evidence" value="ECO:0007669"/>
    <property type="project" value="TreeGrafter"/>
</dbReference>
<dbReference type="AlphaFoldDB" id="A0A7J7GC96"/>
<evidence type="ECO:0000256" key="1">
    <source>
        <dbReference type="ARBA" id="ARBA00007626"/>
    </source>
</evidence>
<comment type="similarity">
    <text evidence="1">Belongs to the PPR family. P subfamily.</text>
</comment>
<dbReference type="EMBL" id="JACBKZ010000012">
    <property type="protein sequence ID" value="KAF5936916.1"/>
    <property type="molecule type" value="Genomic_DNA"/>
</dbReference>
<dbReference type="PANTHER" id="PTHR45717">
    <property type="entry name" value="OS12G0527900 PROTEIN"/>
    <property type="match status" value="1"/>
</dbReference>